<accession>A0A4Q2DTQ7</accession>
<name>A0A4Q2DTQ7_9AGAR</name>
<comment type="caution">
    <text evidence="2">The sequence shown here is derived from an EMBL/GenBank/DDBJ whole genome shotgun (WGS) entry which is preliminary data.</text>
</comment>
<evidence type="ECO:0000313" key="3">
    <source>
        <dbReference type="Proteomes" id="UP000290288"/>
    </source>
</evidence>
<evidence type="ECO:0000256" key="1">
    <source>
        <dbReference type="SAM" id="Phobius"/>
    </source>
</evidence>
<keyword evidence="1" id="KW-0812">Transmembrane</keyword>
<dbReference type="EMBL" id="SDEE01000077">
    <property type="protein sequence ID" value="RXW22275.1"/>
    <property type="molecule type" value="Genomic_DNA"/>
</dbReference>
<dbReference type="InterPro" id="IPR027948">
    <property type="entry name" value="DUF4436"/>
</dbReference>
<keyword evidence="1" id="KW-0472">Membrane</keyword>
<keyword evidence="3" id="KW-1185">Reference proteome</keyword>
<gene>
    <name evidence="2" type="ORF">EST38_g3568</name>
</gene>
<organism evidence="2 3">
    <name type="scientific">Candolleomyces aberdarensis</name>
    <dbReference type="NCBI Taxonomy" id="2316362"/>
    <lineage>
        <taxon>Eukaryota</taxon>
        <taxon>Fungi</taxon>
        <taxon>Dikarya</taxon>
        <taxon>Basidiomycota</taxon>
        <taxon>Agaricomycotina</taxon>
        <taxon>Agaricomycetes</taxon>
        <taxon>Agaricomycetidae</taxon>
        <taxon>Agaricales</taxon>
        <taxon>Agaricineae</taxon>
        <taxon>Psathyrellaceae</taxon>
        <taxon>Candolleomyces</taxon>
    </lineage>
</organism>
<keyword evidence="1" id="KW-1133">Transmembrane helix</keyword>
<feature type="transmembrane region" description="Helical" evidence="1">
    <location>
        <begin position="231"/>
        <end position="259"/>
    </location>
</feature>
<dbReference type="Pfam" id="PF14494">
    <property type="entry name" value="DUF4436"/>
    <property type="match status" value="1"/>
</dbReference>
<sequence length="320" mass="35639">MQPKRLSPTRVKWWLAVCVAFTILAPVISIIMGWTLHAKEMAYPGPGDIPLFQGRTINFEVVLISADPKAGSMKVDWRILGEKNSQCRADNLGACTEVNIFFDTADGTHSTQEEILSSDRPTRPLFRFNATALAVNDLASRVPTFRTQLALFSPDSDKASLLFYPFDSYLAEIIFFAQEEATNATVGVEIARTRGIAVGLETHFGHRDSISVPPGLVEATITLTRSRLVKLYCIVATIAVWLITLILVLVMITTVFFGFKQRGEVLLVPVATLFAFTQLRQSMPGAPEGFGDIIGMRYLPNHSLNELRMTMFLMFQISWE</sequence>
<protein>
    <submittedName>
        <fullName evidence="2">Uncharacterized protein</fullName>
    </submittedName>
</protein>
<dbReference type="AlphaFoldDB" id="A0A4Q2DTQ7"/>
<dbReference type="Proteomes" id="UP000290288">
    <property type="component" value="Unassembled WGS sequence"/>
</dbReference>
<dbReference type="STRING" id="2316362.A0A4Q2DTQ7"/>
<proteinExistence type="predicted"/>
<dbReference type="OrthoDB" id="2923771at2759"/>
<reference evidence="2 3" key="1">
    <citation type="submission" date="2019-01" db="EMBL/GenBank/DDBJ databases">
        <title>Draft genome sequence of Psathyrella aberdarensis IHI B618.</title>
        <authorList>
            <person name="Buettner E."/>
            <person name="Kellner H."/>
        </authorList>
    </citation>
    <scope>NUCLEOTIDE SEQUENCE [LARGE SCALE GENOMIC DNA]</scope>
    <source>
        <strain evidence="2 3">IHI B618</strain>
    </source>
</reference>
<feature type="transmembrane region" description="Helical" evidence="1">
    <location>
        <begin position="13"/>
        <end position="36"/>
    </location>
</feature>
<evidence type="ECO:0000313" key="2">
    <source>
        <dbReference type="EMBL" id="RXW22275.1"/>
    </source>
</evidence>